<dbReference type="RefSeq" id="WP_012255954.1">
    <property type="nucleotide sequence ID" value="NC_010175.1"/>
</dbReference>
<dbReference type="FunCoup" id="A9WAS0">
    <property type="interactions" value="480"/>
</dbReference>
<dbReference type="InterPro" id="IPR005843">
    <property type="entry name" value="A-D-PHexomutase_C"/>
</dbReference>
<evidence type="ECO:0000256" key="1">
    <source>
        <dbReference type="ARBA" id="ARBA00001946"/>
    </source>
</evidence>
<evidence type="ECO:0000256" key="4">
    <source>
        <dbReference type="ARBA" id="ARBA00022723"/>
    </source>
</evidence>
<dbReference type="eggNOG" id="COG1109">
    <property type="taxonomic scope" value="Bacteria"/>
</dbReference>
<evidence type="ECO:0000259" key="8">
    <source>
        <dbReference type="Pfam" id="PF00408"/>
    </source>
</evidence>
<keyword evidence="13" id="KW-1185">Reference proteome</keyword>
<evidence type="ECO:0000256" key="5">
    <source>
        <dbReference type="ARBA" id="ARBA00022842"/>
    </source>
</evidence>
<dbReference type="AlphaFoldDB" id="A9WAS0"/>
<dbReference type="SUPFAM" id="SSF53738">
    <property type="entry name" value="Phosphoglucomutase, first 3 domains"/>
    <property type="match status" value="3"/>
</dbReference>
<dbReference type="EMBL" id="CP000909">
    <property type="protein sequence ID" value="ABY33298.1"/>
    <property type="molecule type" value="Genomic_DNA"/>
</dbReference>
<dbReference type="EC" id="5.4.2.8" evidence="12"/>
<dbReference type="InterPro" id="IPR005846">
    <property type="entry name" value="A-D-PHexomutase_a/b/a-III"/>
</dbReference>
<evidence type="ECO:0000259" key="11">
    <source>
        <dbReference type="Pfam" id="PF02880"/>
    </source>
</evidence>
<evidence type="ECO:0000256" key="2">
    <source>
        <dbReference type="ARBA" id="ARBA00010231"/>
    </source>
</evidence>
<feature type="domain" description="Alpha-D-phosphohexomutase alpha/beta/alpha" evidence="9">
    <location>
        <begin position="7"/>
        <end position="132"/>
    </location>
</feature>
<evidence type="ECO:0000313" key="12">
    <source>
        <dbReference type="EMBL" id="ABY33298.1"/>
    </source>
</evidence>
<dbReference type="Pfam" id="PF02879">
    <property type="entry name" value="PGM_PMM_II"/>
    <property type="match status" value="1"/>
</dbReference>
<dbReference type="GO" id="GO:0000287">
    <property type="term" value="F:magnesium ion binding"/>
    <property type="evidence" value="ECO:0007669"/>
    <property type="project" value="InterPro"/>
</dbReference>
<dbReference type="GO" id="GO:0005975">
    <property type="term" value="P:carbohydrate metabolic process"/>
    <property type="evidence" value="ECO:0007669"/>
    <property type="project" value="InterPro"/>
</dbReference>
<evidence type="ECO:0000256" key="7">
    <source>
        <dbReference type="RuleBase" id="RU004326"/>
    </source>
</evidence>
<dbReference type="EnsemblBacteria" id="ABY33298">
    <property type="protein sequence ID" value="ABY33298"/>
    <property type="gene ID" value="Caur_0044"/>
</dbReference>
<dbReference type="PATRIC" id="fig|324602.8.peg.50"/>
<dbReference type="SUPFAM" id="SSF55957">
    <property type="entry name" value="Phosphoglucomutase, C-terminal domain"/>
    <property type="match status" value="1"/>
</dbReference>
<keyword evidence="3" id="KW-0597">Phosphoprotein</keyword>
<dbReference type="GO" id="GO:0004615">
    <property type="term" value="F:phosphomannomutase activity"/>
    <property type="evidence" value="ECO:0000318"/>
    <property type="project" value="GO_Central"/>
</dbReference>
<dbReference type="STRING" id="324602.Caur_0044"/>
<reference evidence="13" key="1">
    <citation type="journal article" date="2011" name="BMC Genomics">
        <title>Complete genome sequence of the filamentous anoxygenic phototrophic bacterium Chloroflexus aurantiacus.</title>
        <authorList>
            <person name="Tang K.H."/>
            <person name="Barry K."/>
            <person name="Chertkov O."/>
            <person name="Dalin E."/>
            <person name="Han C.S."/>
            <person name="Hauser L.J."/>
            <person name="Honchak B.M."/>
            <person name="Karbach L.E."/>
            <person name="Land M.L."/>
            <person name="Lapidus A."/>
            <person name="Larimer F.W."/>
            <person name="Mikhailova N."/>
            <person name="Pitluck S."/>
            <person name="Pierson B.K."/>
            <person name="Blankenship R.E."/>
        </authorList>
    </citation>
    <scope>NUCLEOTIDE SEQUENCE [LARGE SCALE GENOMIC DNA]</scope>
    <source>
        <strain evidence="13">ATCC 29366 / DSM 635 / J-10-fl</strain>
    </source>
</reference>
<evidence type="ECO:0000256" key="6">
    <source>
        <dbReference type="ARBA" id="ARBA00023235"/>
    </source>
</evidence>
<dbReference type="Gene3D" id="3.30.310.50">
    <property type="entry name" value="Alpha-D-phosphohexomutase, C-terminal domain"/>
    <property type="match status" value="1"/>
</dbReference>
<dbReference type="InterPro" id="IPR005841">
    <property type="entry name" value="Alpha-D-phosphohexomutase_SF"/>
</dbReference>
<dbReference type="PRINTS" id="PR00509">
    <property type="entry name" value="PGMPMM"/>
</dbReference>
<dbReference type="KEGG" id="cau:Caur_0044"/>
<comment type="cofactor">
    <cofactor evidence="1">
        <name>Mg(2+)</name>
        <dbReference type="ChEBI" id="CHEBI:18420"/>
    </cofactor>
</comment>
<dbReference type="Pfam" id="PF02880">
    <property type="entry name" value="PGM_PMM_III"/>
    <property type="match status" value="1"/>
</dbReference>
<dbReference type="InterPro" id="IPR016055">
    <property type="entry name" value="A-D-PHexomutase_a/b/a-I/II/III"/>
</dbReference>
<name>A9WAS0_CHLAA</name>
<protein>
    <submittedName>
        <fullName evidence="12">Phosphomannomutase</fullName>
        <ecNumber evidence="12">5.4.2.8</ecNumber>
    </submittedName>
</protein>
<dbReference type="PANTHER" id="PTHR43771">
    <property type="entry name" value="PHOSPHOMANNOMUTASE"/>
    <property type="match status" value="1"/>
</dbReference>
<dbReference type="InterPro" id="IPR005844">
    <property type="entry name" value="A-D-PHexomutase_a/b/a-I"/>
</dbReference>
<comment type="similarity">
    <text evidence="2 7">Belongs to the phosphohexose mutase family.</text>
</comment>
<dbReference type="InterPro" id="IPR005845">
    <property type="entry name" value="A-D-PHexomutase_a/b/a-II"/>
</dbReference>
<evidence type="ECO:0000259" key="9">
    <source>
        <dbReference type="Pfam" id="PF02878"/>
    </source>
</evidence>
<feature type="domain" description="Alpha-D-phosphohexomutase alpha/beta/alpha" evidence="10">
    <location>
        <begin position="152"/>
        <end position="251"/>
    </location>
</feature>
<sequence>MQVNPTIFKAYDIRGIYPTELNEEVAYLIGRAFVTFLGAETVIVGRDMRTSGPALFDAVTRGIMDQGADVADIGMVSTDQYYFACTQLGFPGMMVTASHNPKQYNGFKMVRRMPYLLSGDEGIQDLRRLVESEAFPTPTRRGQRREYDFKEQFVQKVLSLIDVDAIKPLKVIVDTGNGMVGPILQEVYARLPIQLTGMYLDPDGTLPNHGLDPLMPENRAELQQRVKDEGADIGFAFDGDGDRFFAIDDRGEFISGDFLTAILGRYLLEKEPGAKILYDVRASWAVPDEVRAAGGVPLVERVGHAFIKRRMANEDAIFAGEVSGHYYFKAFAFADSGIIPSLYLLEMLSKRGVKMSELLGRLESRYFISGEINSRVSDVAAKLNEIAERYSDGKIERIDGVSVSYDTWHFNVRGSNTEPLIRLNLESIASREEMEAKRDEVLAVIRS</sequence>
<dbReference type="CDD" id="cd03089">
    <property type="entry name" value="PMM_PGM"/>
    <property type="match status" value="1"/>
</dbReference>
<dbReference type="PROSITE" id="PS00710">
    <property type="entry name" value="PGM_PMM"/>
    <property type="match status" value="1"/>
</dbReference>
<dbReference type="PANTHER" id="PTHR43771:SF1">
    <property type="entry name" value="PHOSPHOMANNOMUTASE"/>
    <property type="match status" value="1"/>
</dbReference>
<keyword evidence="5 7" id="KW-0460">Magnesium</keyword>
<accession>A9WAS0</accession>
<dbReference type="Pfam" id="PF00408">
    <property type="entry name" value="PGM_PMM_IV"/>
    <property type="match status" value="1"/>
</dbReference>
<keyword evidence="6 12" id="KW-0413">Isomerase</keyword>
<dbReference type="InterPro" id="IPR016066">
    <property type="entry name" value="A-D-PHexomutase_CS"/>
</dbReference>
<feature type="domain" description="Alpha-D-phosphohexomutase C-terminal" evidence="8">
    <location>
        <begin position="371"/>
        <end position="442"/>
    </location>
</feature>
<evidence type="ECO:0000259" key="10">
    <source>
        <dbReference type="Pfam" id="PF02879"/>
    </source>
</evidence>
<keyword evidence="4 7" id="KW-0479">Metal-binding</keyword>
<dbReference type="HOGENOM" id="CLU_016950_9_2_0"/>
<organism evidence="12 13">
    <name type="scientific">Chloroflexus aurantiacus (strain ATCC 29366 / DSM 635 / J-10-fl)</name>
    <dbReference type="NCBI Taxonomy" id="324602"/>
    <lineage>
        <taxon>Bacteria</taxon>
        <taxon>Bacillati</taxon>
        <taxon>Chloroflexota</taxon>
        <taxon>Chloroflexia</taxon>
        <taxon>Chloroflexales</taxon>
        <taxon>Chloroflexineae</taxon>
        <taxon>Chloroflexaceae</taxon>
        <taxon>Chloroflexus</taxon>
    </lineage>
</organism>
<evidence type="ECO:0000256" key="3">
    <source>
        <dbReference type="ARBA" id="ARBA00022553"/>
    </source>
</evidence>
<dbReference type="Pfam" id="PF02878">
    <property type="entry name" value="PGM_PMM_I"/>
    <property type="match status" value="1"/>
</dbReference>
<proteinExistence type="inferred from homology"/>
<dbReference type="InParanoid" id="A9WAS0"/>
<dbReference type="Proteomes" id="UP000002008">
    <property type="component" value="Chromosome"/>
</dbReference>
<dbReference type="Gene3D" id="3.40.120.10">
    <property type="entry name" value="Alpha-D-Glucose-1,6-Bisphosphate, subunit A, domain 3"/>
    <property type="match status" value="3"/>
</dbReference>
<feature type="domain" description="Alpha-D-phosphohexomutase alpha/beta/alpha" evidence="11">
    <location>
        <begin position="256"/>
        <end position="364"/>
    </location>
</feature>
<evidence type="ECO:0000313" key="13">
    <source>
        <dbReference type="Proteomes" id="UP000002008"/>
    </source>
</evidence>
<dbReference type="InterPro" id="IPR036900">
    <property type="entry name" value="A-D-PHexomutase_C_sf"/>
</dbReference>
<gene>
    <name evidence="12" type="ordered locus">Caur_0044</name>
</gene>